<sequence length="817" mass="88103">ICDSNNNTSSGIGVESSVSHQLHQQHPPETVVVNVSEETTRPKPPKRTKSQREVKRATQQTSGDGGRRTTGRGAGGRNSRVKSVDLGVNSTTCSVPTPRTLSITCNKESGGWPAGKDQQEQVLSSLPVTVSNGLVCRQSHVIKEEAGLTSLVVLPSQTETAGANPPLHLNHHQAQHNILHPHQQHNQHQHQQILHKKLTPTKGVVGSGLASSNGLPLTPVPSPSSTEGHISHVSKTASPVRPALVVSSAASGVHLATHLSVPSPGVQQHLLQRRHSVPLPQLQTLHQTNPNQQQSKQVLTLVPSSGSSSINNNANGNIIIQHNQNGSTAQVSSNSNAITASDLNVSTCNKIFVSAANPTNIRHLHIHGGGTHQPPACIAPPQTAPKRGAQSILTPSDAPASYESLVKENKFLKQALSEKIRSRQQQQQQQQQQGLQQHSHHQILHLEETTLSPSPSVASSSTPTPTPSPHRTQFLSSSILSPSSSATSSSSSPPQPTSSPASAPVMPTQHTLQFLTDDIPGMATITPSVKQECGDPYGLESSSFDHQYATYNSDLAHTVASLTNVCSGIPNMTTSCAGGVQVTMTTCDDVNAMAQHQHQHIDSQTDGYSILGSMHHHTQLPQHHNHMQGVSSVDLRQQQQHQQSQQHHLQAQHSHPVSSTNAVSPVQDTMIVQSAGGQFFQVLQPLQALDHNQQQQQQQQQQQHHLQVTSTNTNNINNSSNVNSGYYNYAYPQSSNPSLMDSDKQVVVERYLHQQHQYYNNNGYTHFLNAESNSYNMKSPDSGFQEPCLSPNSSAVVVPKETPSNLLVEGAKDKPKK</sequence>
<protein>
    <submittedName>
        <fullName evidence="2">Uncharacterized protein</fullName>
    </submittedName>
</protein>
<feature type="compositionally biased region" description="Low complexity" evidence="1">
    <location>
        <begin position="449"/>
        <end position="463"/>
    </location>
</feature>
<dbReference type="STRING" id="188477.A0A433U8J3"/>
<feature type="region of interest" description="Disordered" evidence="1">
    <location>
        <begin position="417"/>
        <end position="505"/>
    </location>
</feature>
<feature type="region of interest" description="Disordered" evidence="1">
    <location>
        <begin position="778"/>
        <end position="817"/>
    </location>
</feature>
<comment type="caution">
    <text evidence="2">The sequence shown here is derived from an EMBL/GenBank/DDBJ whole genome shotgun (WGS) entry which is preliminary data.</text>
</comment>
<gene>
    <name evidence="2" type="ORF">EGW08_002111</name>
</gene>
<dbReference type="OrthoDB" id="10684316at2759"/>
<feature type="compositionally biased region" description="Low complexity" evidence="1">
    <location>
        <begin position="424"/>
        <end position="437"/>
    </location>
</feature>
<evidence type="ECO:0000313" key="2">
    <source>
        <dbReference type="EMBL" id="RUS90144.1"/>
    </source>
</evidence>
<feature type="non-terminal residue" evidence="2">
    <location>
        <position position="1"/>
    </location>
</feature>
<reference evidence="2 3" key="1">
    <citation type="submission" date="2019-01" db="EMBL/GenBank/DDBJ databases">
        <title>A draft genome assembly of the solar-powered sea slug Elysia chlorotica.</title>
        <authorList>
            <person name="Cai H."/>
            <person name="Li Q."/>
            <person name="Fang X."/>
            <person name="Li J."/>
            <person name="Curtis N.E."/>
            <person name="Altenburger A."/>
            <person name="Shibata T."/>
            <person name="Feng M."/>
            <person name="Maeda T."/>
            <person name="Schwartz J.A."/>
            <person name="Shigenobu S."/>
            <person name="Lundholm N."/>
            <person name="Nishiyama T."/>
            <person name="Yang H."/>
            <person name="Hasebe M."/>
            <person name="Li S."/>
            <person name="Pierce S.K."/>
            <person name="Wang J."/>
        </authorList>
    </citation>
    <scope>NUCLEOTIDE SEQUENCE [LARGE SCALE GENOMIC DNA]</scope>
    <source>
        <strain evidence="2">EC2010</strain>
        <tissue evidence="2">Whole organism of an adult</tissue>
    </source>
</reference>
<dbReference type="EMBL" id="RQTK01000039">
    <property type="protein sequence ID" value="RUS90144.1"/>
    <property type="molecule type" value="Genomic_DNA"/>
</dbReference>
<feature type="compositionally biased region" description="Low complexity" evidence="1">
    <location>
        <begin position="637"/>
        <end position="655"/>
    </location>
</feature>
<evidence type="ECO:0000313" key="3">
    <source>
        <dbReference type="Proteomes" id="UP000271974"/>
    </source>
</evidence>
<dbReference type="Proteomes" id="UP000271974">
    <property type="component" value="Unassembled WGS sequence"/>
</dbReference>
<proteinExistence type="predicted"/>
<feature type="region of interest" description="Disordered" evidence="1">
    <location>
        <begin position="365"/>
        <end position="396"/>
    </location>
</feature>
<feature type="compositionally biased region" description="Low complexity" evidence="1">
    <location>
        <begin position="476"/>
        <end position="504"/>
    </location>
</feature>
<organism evidence="2 3">
    <name type="scientific">Elysia chlorotica</name>
    <name type="common">Eastern emerald elysia</name>
    <name type="synonym">Sea slug</name>
    <dbReference type="NCBI Taxonomy" id="188477"/>
    <lineage>
        <taxon>Eukaryota</taxon>
        <taxon>Metazoa</taxon>
        <taxon>Spiralia</taxon>
        <taxon>Lophotrochozoa</taxon>
        <taxon>Mollusca</taxon>
        <taxon>Gastropoda</taxon>
        <taxon>Heterobranchia</taxon>
        <taxon>Euthyneura</taxon>
        <taxon>Panpulmonata</taxon>
        <taxon>Sacoglossa</taxon>
        <taxon>Placobranchoidea</taxon>
        <taxon>Plakobranchidae</taxon>
        <taxon>Elysia</taxon>
    </lineage>
</organism>
<feature type="region of interest" description="Disordered" evidence="1">
    <location>
        <begin position="208"/>
        <end position="231"/>
    </location>
</feature>
<evidence type="ECO:0000256" key="1">
    <source>
        <dbReference type="SAM" id="MobiDB-lite"/>
    </source>
</evidence>
<accession>A0A433U8J3</accession>
<feature type="region of interest" description="Disordered" evidence="1">
    <location>
        <begin position="620"/>
        <end position="663"/>
    </location>
</feature>
<keyword evidence="3" id="KW-1185">Reference proteome</keyword>
<dbReference type="AlphaFoldDB" id="A0A433U8J3"/>
<feature type="non-terminal residue" evidence="2">
    <location>
        <position position="817"/>
    </location>
</feature>
<name>A0A433U8J3_ELYCH</name>
<feature type="region of interest" description="Disordered" evidence="1">
    <location>
        <begin position="691"/>
        <end position="721"/>
    </location>
</feature>
<feature type="region of interest" description="Disordered" evidence="1">
    <location>
        <begin position="1"/>
        <end position="85"/>
    </location>
</feature>
<feature type="compositionally biased region" description="Polar residues" evidence="1">
    <location>
        <begin position="1"/>
        <end position="24"/>
    </location>
</feature>